<dbReference type="STRING" id="370438.PTH_0681"/>
<protein>
    <recommendedName>
        <fullName evidence="1">DUF7479 domain-containing protein</fullName>
    </recommendedName>
</protein>
<evidence type="ECO:0000313" key="2">
    <source>
        <dbReference type="EMBL" id="BAF58862.1"/>
    </source>
</evidence>
<dbReference type="InterPro" id="IPR054656">
    <property type="entry name" value="DVU_1557-like"/>
</dbReference>
<keyword evidence="3" id="KW-1185">Reference proteome</keyword>
<reference evidence="3" key="1">
    <citation type="journal article" date="2008" name="Genome Res.">
        <title>The genome of Pelotomaculum thermopropionicum reveals niche-associated evolution in anaerobic microbiota.</title>
        <authorList>
            <person name="Kosaka T."/>
            <person name="Kato S."/>
            <person name="Shimoyama T."/>
            <person name="Ishii S."/>
            <person name="Abe T."/>
            <person name="Watanabe K."/>
        </authorList>
    </citation>
    <scope>NUCLEOTIDE SEQUENCE [LARGE SCALE GENOMIC DNA]</scope>
    <source>
        <strain evidence="3">DSM 13744 / JCM 10971 / SI</strain>
    </source>
</reference>
<dbReference type="InterPro" id="IPR055902">
    <property type="entry name" value="DUF7479"/>
</dbReference>
<sequence>MSNPRGNTAKTAWQCFRCGLPLVLGKVTVTYMDNKFPVELFKCPGCGLVLVPEEMATGKMAEVEKTLEDK</sequence>
<proteinExistence type="predicted"/>
<dbReference type="Pfam" id="PF24292">
    <property type="entry name" value="DUF7479"/>
    <property type="match status" value="1"/>
</dbReference>
<name>A5D4G4_PELTS</name>
<feature type="domain" description="DUF7479" evidence="1">
    <location>
        <begin position="12"/>
        <end position="70"/>
    </location>
</feature>
<dbReference type="KEGG" id="pth:PTH_0681"/>
<evidence type="ECO:0000259" key="1">
    <source>
        <dbReference type="Pfam" id="PF24292"/>
    </source>
</evidence>
<dbReference type="EMBL" id="AP009389">
    <property type="protein sequence ID" value="BAF58862.1"/>
    <property type="molecule type" value="Genomic_DNA"/>
</dbReference>
<dbReference type="AlphaFoldDB" id="A5D4G4"/>
<dbReference type="eggNOG" id="ENOG5033A2R">
    <property type="taxonomic scope" value="Bacteria"/>
</dbReference>
<gene>
    <name evidence="2" type="ordered locus">PTH_0681</name>
</gene>
<dbReference type="NCBIfam" id="NF045645">
    <property type="entry name" value="DVU_1557_fam"/>
    <property type="match status" value="1"/>
</dbReference>
<dbReference type="HOGENOM" id="CLU_202418_0_0_9"/>
<evidence type="ECO:0000313" key="3">
    <source>
        <dbReference type="Proteomes" id="UP000006556"/>
    </source>
</evidence>
<dbReference type="Proteomes" id="UP000006556">
    <property type="component" value="Chromosome"/>
</dbReference>
<organism evidence="2 3">
    <name type="scientific">Pelotomaculum thermopropionicum (strain DSM 13744 / JCM 10971 / SI)</name>
    <dbReference type="NCBI Taxonomy" id="370438"/>
    <lineage>
        <taxon>Bacteria</taxon>
        <taxon>Bacillati</taxon>
        <taxon>Bacillota</taxon>
        <taxon>Clostridia</taxon>
        <taxon>Eubacteriales</taxon>
        <taxon>Desulfotomaculaceae</taxon>
        <taxon>Pelotomaculum</taxon>
    </lineage>
</organism>
<accession>A5D4G4</accession>